<reference evidence="1 2" key="1">
    <citation type="submission" date="2019-02" db="EMBL/GenBank/DDBJ databases">
        <title>Deep-cultivation of Planctomycetes and their phenomic and genomic characterization uncovers novel biology.</title>
        <authorList>
            <person name="Wiegand S."/>
            <person name="Jogler M."/>
            <person name="Boedeker C."/>
            <person name="Pinto D."/>
            <person name="Vollmers J."/>
            <person name="Rivas-Marin E."/>
            <person name="Kohn T."/>
            <person name="Peeters S.H."/>
            <person name="Heuer A."/>
            <person name="Rast P."/>
            <person name="Oberbeckmann S."/>
            <person name="Bunk B."/>
            <person name="Jeske O."/>
            <person name="Meyerdierks A."/>
            <person name="Storesund J.E."/>
            <person name="Kallscheuer N."/>
            <person name="Luecker S."/>
            <person name="Lage O.M."/>
            <person name="Pohl T."/>
            <person name="Merkel B.J."/>
            <person name="Hornburger P."/>
            <person name="Mueller R.-W."/>
            <person name="Bruemmer F."/>
            <person name="Labrenz M."/>
            <person name="Spormann A.M."/>
            <person name="Op Den Camp H."/>
            <person name="Overmann J."/>
            <person name="Amann R."/>
            <person name="Jetten M.S.M."/>
            <person name="Mascher T."/>
            <person name="Medema M.H."/>
            <person name="Devos D.P."/>
            <person name="Kaster A.-K."/>
            <person name="Ovreas L."/>
            <person name="Rohde M."/>
            <person name="Galperin M.Y."/>
            <person name="Jogler C."/>
        </authorList>
    </citation>
    <scope>NUCLEOTIDE SEQUENCE [LARGE SCALE GENOMIC DNA]</scope>
    <source>
        <strain evidence="1 2">CA54</strain>
    </source>
</reference>
<dbReference type="InterPro" id="IPR010869">
    <property type="entry name" value="DUF1501"/>
</dbReference>
<dbReference type="InterPro" id="IPR017850">
    <property type="entry name" value="Alkaline_phosphatase_core_sf"/>
</dbReference>
<dbReference type="SUPFAM" id="SSF53649">
    <property type="entry name" value="Alkaline phosphatase-like"/>
    <property type="match status" value="1"/>
</dbReference>
<proteinExistence type="predicted"/>
<sequence length="499" mass="53976">MVYFLTEPRNRHAKLTNTPHAGRLNVLRLTTDEQGLLPSTSRRELLRIGGLGGLMWPFVGAAPLQAESTQQVPGFGRAKSVIVVYANGGQSQLETWDPKPAAPAAIRGEFAAIPTAVPGTLVSEYFPRLAKLSDRYAIIRSMSHDDLDHGSATYLALTGRFHTRKSSNPLPASTDAPTHGSILARVRPTSQFPYSAVHINGPAFVPLIAGPGQSGGLLGRDYDPLLLGDVHEKAVGLPGLSQQPNLPTVRLDARKTLLESIDGFTKQLDRGQPIGDVGGLYEQAYRMLASPNCRDAFDLTQESDALRDRYGRNRAGQACLLARRLVEAEVPWVTVFFNQNARGQDDAPNDTDLYGWDTHNDIFVAMKNYLMPRFDLGFSALLEDLENRGLLDTTLVVCMGEFGRAPRIAFEKSFAGQTPGRKHWGAVYSIVMAGAGIQPGMVYGASDKIAAFPTVEKTGPADVTATMFAALGIDPAAHYTDGFGRPFAISEGQPLAGLY</sequence>
<dbReference type="PANTHER" id="PTHR43737">
    <property type="entry name" value="BLL7424 PROTEIN"/>
    <property type="match status" value="1"/>
</dbReference>
<evidence type="ECO:0008006" key="3">
    <source>
        <dbReference type="Google" id="ProtNLM"/>
    </source>
</evidence>
<dbReference type="PANTHER" id="PTHR43737:SF1">
    <property type="entry name" value="DUF1501 DOMAIN-CONTAINING PROTEIN"/>
    <property type="match status" value="1"/>
</dbReference>
<dbReference type="OrthoDB" id="127333at2"/>
<dbReference type="Proteomes" id="UP000320735">
    <property type="component" value="Unassembled WGS sequence"/>
</dbReference>
<dbReference type="Pfam" id="PF07394">
    <property type="entry name" value="DUF1501"/>
    <property type="match status" value="1"/>
</dbReference>
<keyword evidence="2" id="KW-1185">Reference proteome</keyword>
<comment type="caution">
    <text evidence="1">The sequence shown here is derived from an EMBL/GenBank/DDBJ whole genome shotgun (WGS) entry which is preliminary data.</text>
</comment>
<name>A0A5C6BNK2_9PLAN</name>
<accession>A0A5C6BNK2</accession>
<protein>
    <recommendedName>
        <fullName evidence="3">DUF1501 domain-containing protein</fullName>
    </recommendedName>
</protein>
<dbReference type="EMBL" id="SJPP01000001">
    <property type="protein sequence ID" value="TWU13317.1"/>
    <property type="molecule type" value="Genomic_DNA"/>
</dbReference>
<dbReference type="AlphaFoldDB" id="A0A5C6BNK2"/>
<evidence type="ECO:0000313" key="2">
    <source>
        <dbReference type="Proteomes" id="UP000320735"/>
    </source>
</evidence>
<gene>
    <name evidence="1" type="ORF">CA54_21510</name>
</gene>
<evidence type="ECO:0000313" key="1">
    <source>
        <dbReference type="EMBL" id="TWU13317.1"/>
    </source>
</evidence>
<organism evidence="1 2">
    <name type="scientific">Symmachiella macrocystis</name>
    <dbReference type="NCBI Taxonomy" id="2527985"/>
    <lineage>
        <taxon>Bacteria</taxon>
        <taxon>Pseudomonadati</taxon>
        <taxon>Planctomycetota</taxon>
        <taxon>Planctomycetia</taxon>
        <taxon>Planctomycetales</taxon>
        <taxon>Planctomycetaceae</taxon>
        <taxon>Symmachiella</taxon>
    </lineage>
</organism>